<keyword evidence="3" id="KW-1185">Reference proteome</keyword>
<gene>
    <name evidence="2" type="ORF">NDU88_002359</name>
</gene>
<comment type="caution">
    <text evidence="2">The sequence shown here is derived from an EMBL/GenBank/DDBJ whole genome shotgun (WGS) entry which is preliminary data.</text>
</comment>
<protein>
    <recommendedName>
        <fullName evidence="4">Peptidylprolyl isomerase</fullName>
    </recommendedName>
</protein>
<feature type="compositionally biased region" description="Basic and acidic residues" evidence="1">
    <location>
        <begin position="13"/>
        <end position="24"/>
    </location>
</feature>
<dbReference type="AlphaFoldDB" id="A0AAV7UVC2"/>
<feature type="compositionally biased region" description="Polar residues" evidence="1">
    <location>
        <begin position="32"/>
        <end position="48"/>
    </location>
</feature>
<name>A0AAV7UVC2_PLEWA</name>
<evidence type="ECO:0000313" key="3">
    <source>
        <dbReference type="Proteomes" id="UP001066276"/>
    </source>
</evidence>
<organism evidence="2 3">
    <name type="scientific">Pleurodeles waltl</name>
    <name type="common">Iberian ribbed newt</name>
    <dbReference type="NCBI Taxonomy" id="8319"/>
    <lineage>
        <taxon>Eukaryota</taxon>
        <taxon>Metazoa</taxon>
        <taxon>Chordata</taxon>
        <taxon>Craniata</taxon>
        <taxon>Vertebrata</taxon>
        <taxon>Euteleostomi</taxon>
        <taxon>Amphibia</taxon>
        <taxon>Batrachia</taxon>
        <taxon>Caudata</taxon>
        <taxon>Salamandroidea</taxon>
        <taxon>Salamandridae</taxon>
        <taxon>Pleurodelinae</taxon>
        <taxon>Pleurodeles</taxon>
    </lineage>
</organism>
<evidence type="ECO:0000256" key="1">
    <source>
        <dbReference type="SAM" id="MobiDB-lite"/>
    </source>
</evidence>
<proteinExistence type="predicted"/>
<evidence type="ECO:0000313" key="2">
    <source>
        <dbReference type="EMBL" id="KAJ1193053.1"/>
    </source>
</evidence>
<dbReference type="Proteomes" id="UP001066276">
    <property type="component" value="Chromosome 2_2"/>
</dbReference>
<feature type="region of interest" description="Disordered" evidence="1">
    <location>
        <begin position="1"/>
        <end position="50"/>
    </location>
</feature>
<reference evidence="2" key="1">
    <citation type="journal article" date="2022" name="bioRxiv">
        <title>Sequencing and chromosome-scale assembly of the giantPleurodeles waltlgenome.</title>
        <authorList>
            <person name="Brown T."/>
            <person name="Elewa A."/>
            <person name="Iarovenko S."/>
            <person name="Subramanian E."/>
            <person name="Araus A.J."/>
            <person name="Petzold A."/>
            <person name="Susuki M."/>
            <person name="Suzuki K.-i.T."/>
            <person name="Hayashi T."/>
            <person name="Toyoda A."/>
            <person name="Oliveira C."/>
            <person name="Osipova E."/>
            <person name="Leigh N.D."/>
            <person name="Simon A."/>
            <person name="Yun M.H."/>
        </authorList>
    </citation>
    <scope>NUCLEOTIDE SEQUENCE</scope>
    <source>
        <strain evidence="2">20211129_DDA</strain>
        <tissue evidence="2">Liver</tissue>
    </source>
</reference>
<dbReference type="EMBL" id="JANPWB010000004">
    <property type="protein sequence ID" value="KAJ1193053.1"/>
    <property type="molecule type" value="Genomic_DNA"/>
</dbReference>
<sequence>MVGDRSMLVKARAPSEHRPEERVRSGAVRLTSGDSTRASEVQPSTSQGTGVGWADWEELLEYDEDLEEPVVSTKRVMVAEEVPGVVQGGHVPVRAAGNLPRGEEIVVEFLRAQRGWDNVGAVGWARAMKGMVVGELGGKVDASIQVSSVKVDGKSQTTKGSVYLDEHWYWEAEDAIECLFAQY</sequence>
<accession>A0AAV7UVC2</accession>
<evidence type="ECO:0008006" key="4">
    <source>
        <dbReference type="Google" id="ProtNLM"/>
    </source>
</evidence>